<feature type="domain" description="ERCC3/RAD25/XPB helicase C-terminal" evidence="6">
    <location>
        <begin position="367"/>
        <end position="405"/>
    </location>
</feature>
<evidence type="ECO:0000259" key="5">
    <source>
        <dbReference type="Pfam" id="PF13625"/>
    </source>
</evidence>
<evidence type="ECO:0000256" key="3">
    <source>
        <dbReference type="ARBA" id="ARBA00022806"/>
    </source>
</evidence>
<dbReference type="PANTHER" id="PTHR11274:SF0">
    <property type="entry name" value="GENERAL TRANSCRIPTION AND DNA REPAIR FACTOR IIH HELICASE SUBUNIT XPB"/>
    <property type="match status" value="1"/>
</dbReference>
<evidence type="ECO:0000256" key="2">
    <source>
        <dbReference type="ARBA" id="ARBA00022801"/>
    </source>
</evidence>
<accession>A0AAU9P520</accession>
<keyword evidence="1" id="KW-0547">Nucleotide-binding</keyword>
<dbReference type="Pfam" id="PF16203">
    <property type="entry name" value="ERCC3_RAD25_C"/>
    <property type="match status" value="1"/>
</dbReference>
<organism evidence="7 8">
    <name type="scientific">Lactuca virosa</name>
    <dbReference type="NCBI Taxonomy" id="75947"/>
    <lineage>
        <taxon>Eukaryota</taxon>
        <taxon>Viridiplantae</taxon>
        <taxon>Streptophyta</taxon>
        <taxon>Embryophyta</taxon>
        <taxon>Tracheophyta</taxon>
        <taxon>Spermatophyta</taxon>
        <taxon>Magnoliopsida</taxon>
        <taxon>eudicotyledons</taxon>
        <taxon>Gunneridae</taxon>
        <taxon>Pentapetalae</taxon>
        <taxon>asterids</taxon>
        <taxon>campanulids</taxon>
        <taxon>Asterales</taxon>
        <taxon>Asteraceae</taxon>
        <taxon>Cichorioideae</taxon>
        <taxon>Cichorieae</taxon>
        <taxon>Lactucinae</taxon>
        <taxon>Lactuca</taxon>
    </lineage>
</organism>
<dbReference type="EMBL" id="CAKMRJ010005523">
    <property type="protein sequence ID" value="CAH1444765.1"/>
    <property type="molecule type" value="Genomic_DNA"/>
</dbReference>
<name>A0AAU9P520_9ASTR</name>
<dbReference type="PANTHER" id="PTHR11274">
    <property type="entry name" value="RAD25/XP-B DNA REPAIR HELICASE"/>
    <property type="match status" value="1"/>
</dbReference>
<evidence type="ECO:0000313" key="8">
    <source>
        <dbReference type="Proteomes" id="UP001157418"/>
    </source>
</evidence>
<dbReference type="GO" id="GO:0016787">
    <property type="term" value="F:hydrolase activity"/>
    <property type="evidence" value="ECO:0007669"/>
    <property type="project" value="UniProtKB-KW"/>
</dbReference>
<dbReference type="Proteomes" id="UP001157418">
    <property type="component" value="Unassembled WGS sequence"/>
</dbReference>
<dbReference type="GO" id="GO:0006367">
    <property type="term" value="P:transcription initiation at RNA polymerase II promoter"/>
    <property type="evidence" value="ECO:0007669"/>
    <property type="project" value="TreeGrafter"/>
</dbReference>
<protein>
    <recommendedName>
        <fullName evidence="9">DNA helicase</fullName>
    </recommendedName>
</protein>
<evidence type="ECO:0000259" key="6">
    <source>
        <dbReference type="Pfam" id="PF16203"/>
    </source>
</evidence>
<dbReference type="InterPro" id="IPR032830">
    <property type="entry name" value="XPB/Ssl2_N"/>
</dbReference>
<evidence type="ECO:0000313" key="7">
    <source>
        <dbReference type="EMBL" id="CAH1444765.1"/>
    </source>
</evidence>
<feature type="domain" description="Helicase XPB/Ssl2 N-terminal" evidence="5">
    <location>
        <begin position="170"/>
        <end position="256"/>
    </location>
</feature>
<keyword evidence="3" id="KW-0347">Helicase</keyword>
<dbReference type="AlphaFoldDB" id="A0AAU9P520"/>
<keyword evidence="2" id="KW-0378">Hydrolase</keyword>
<dbReference type="GO" id="GO:0097550">
    <property type="term" value="C:transcription preinitiation complex"/>
    <property type="evidence" value="ECO:0007669"/>
    <property type="project" value="TreeGrafter"/>
</dbReference>
<sequence length="456" mass="51407">MNARVRTISLNSKLQGPLSRAFQGVLSVTFTTSPHLLSATSAHLFPSVTSTHFFPPATSGSPHLIEDCNDCSTLQALGTIKVCFGLQALLYLYLDTSQQQSSTYSADRCSPHHQLLAFPWSVNQIQFARADTSERPSKKHKSSAKEDYKAAAFEEEDAYYVEEFGENDPDDGRIILETFSSLYKQAYDFLIAIAEPVYRPDSMHEYNLPPHLLYAAVSVGLETETIIPVLNKLSKIKLPKEMIDFIHASTSNYGKVLKRLLSDKFISRARISNKGDDGFAVSRSVGEVEGRHEELLTEAQLAFEIDPAQINPDVEMELKPQAQPRPYQEKSLSKMFRNATLVREDERITDLNFLIGPKLYEANWLDLVKGGFIANVQCAEVWCLMTKEFFAEYLKKENSKKKQVLVDSLKLRNTIDVVNTARVSPTITTKTNLRKFDVHNPWSFLLFYCKLGILGA</sequence>
<dbReference type="InterPro" id="IPR032438">
    <property type="entry name" value="ERCC3_RAD25_C"/>
</dbReference>
<keyword evidence="4" id="KW-0067">ATP-binding</keyword>
<dbReference type="Gene3D" id="3.40.50.300">
    <property type="entry name" value="P-loop containing nucleotide triphosphate hydrolases"/>
    <property type="match status" value="1"/>
</dbReference>
<evidence type="ECO:0000256" key="4">
    <source>
        <dbReference type="ARBA" id="ARBA00022840"/>
    </source>
</evidence>
<dbReference type="GO" id="GO:0043138">
    <property type="term" value="F:3'-5' DNA helicase activity"/>
    <property type="evidence" value="ECO:0007669"/>
    <property type="project" value="TreeGrafter"/>
</dbReference>
<dbReference type="Pfam" id="PF13625">
    <property type="entry name" value="Helicase_C_3"/>
    <property type="match status" value="1"/>
</dbReference>
<evidence type="ECO:0000256" key="1">
    <source>
        <dbReference type="ARBA" id="ARBA00022741"/>
    </source>
</evidence>
<dbReference type="GO" id="GO:0005675">
    <property type="term" value="C:transcription factor TFIIH holo complex"/>
    <property type="evidence" value="ECO:0007669"/>
    <property type="project" value="TreeGrafter"/>
</dbReference>
<keyword evidence="8" id="KW-1185">Reference proteome</keyword>
<gene>
    <name evidence="7" type="ORF">LVIROSA_LOCUS30575</name>
</gene>
<reference evidence="7 8" key="1">
    <citation type="submission" date="2022-01" db="EMBL/GenBank/DDBJ databases">
        <authorList>
            <person name="Xiong W."/>
            <person name="Schranz E."/>
        </authorList>
    </citation>
    <scope>NUCLEOTIDE SEQUENCE [LARGE SCALE GENOMIC DNA]</scope>
</reference>
<evidence type="ECO:0008006" key="9">
    <source>
        <dbReference type="Google" id="ProtNLM"/>
    </source>
</evidence>
<proteinExistence type="predicted"/>
<dbReference type="InterPro" id="IPR050615">
    <property type="entry name" value="ATP-dep_DNA_Helicase"/>
</dbReference>
<dbReference type="InterPro" id="IPR027417">
    <property type="entry name" value="P-loop_NTPase"/>
</dbReference>
<comment type="caution">
    <text evidence="7">The sequence shown here is derived from an EMBL/GenBank/DDBJ whole genome shotgun (WGS) entry which is preliminary data.</text>
</comment>
<dbReference type="GO" id="GO:0005524">
    <property type="term" value="F:ATP binding"/>
    <property type="evidence" value="ECO:0007669"/>
    <property type="project" value="UniProtKB-KW"/>
</dbReference>
<dbReference type="GO" id="GO:0000112">
    <property type="term" value="C:nucleotide-excision repair factor 3 complex"/>
    <property type="evidence" value="ECO:0007669"/>
    <property type="project" value="TreeGrafter"/>
</dbReference>